<dbReference type="AlphaFoldDB" id="A0A0U1LV82"/>
<accession>A0A0U1LV82</accession>
<evidence type="ECO:0000313" key="7">
    <source>
        <dbReference type="EMBL" id="CRG87012.1"/>
    </source>
</evidence>
<evidence type="ECO:0000256" key="1">
    <source>
        <dbReference type="ARBA" id="ARBA00022723"/>
    </source>
</evidence>
<evidence type="ECO:0000256" key="3">
    <source>
        <dbReference type="ARBA" id="ARBA00023125"/>
    </source>
</evidence>
<organism evidence="7 8">
    <name type="scientific">Talaromyces islandicus</name>
    <name type="common">Penicillium islandicum</name>
    <dbReference type="NCBI Taxonomy" id="28573"/>
    <lineage>
        <taxon>Eukaryota</taxon>
        <taxon>Fungi</taxon>
        <taxon>Dikarya</taxon>
        <taxon>Ascomycota</taxon>
        <taxon>Pezizomycotina</taxon>
        <taxon>Eurotiomycetes</taxon>
        <taxon>Eurotiomycetidae</taxon>
        <taxon>Eurotiales</taxon>
        <taxon>Trichocomaceae</taxon>
        <taxon>Talaromyces</taxon>
        <taxon>Talaromyces sect. Islandici</taxon>
    </lineage>
</organism>
<dbReference type="Pfam" id="PF04082">
    <property type="entry name" value="Fungal_trans"/>
    <property type="match status" value="1"/>
</dbReference>
<keyword evidence="2" id="KW-0805">Transcription regulation</keyword>
<evidence type="ECO:0000256" key="5">
    <source>
        <dbReference type="ARBA" id="ARBA00023242"/>
    </source>
</evidence>
<dbReference type="PANTHER" id="PTHR47840">
    <property type="entry name" value="ZN(II)2CYS6 TRANSCRIPTION FACTOR (EUROFUNG)-RELATED"/>
    <property type="match status" value="1"/>
</dbReference>
<dbReference type="OMA" id="CLIMARI"/>
<dbReference type="CDD" id="cd12148">
    <property type="entry name" value="fungal_TF_MHR"/>
    <property type="match status" value="1"/>
</dbReference>
<dbReference type="GO" id="GO:0003677">
    <property type="term" value="F:DNA binding"/>
    <property type="evidence" value="ECO:0007669"/>
    <property type="project" value="UniProtKB-KW"/>
</dbReference>
<dbReference type="GO" id="GO:0008270">
    <property type="term" value="F:zinc ion binding"/>
    <property type="evidence" value="ECO:0007669"/>
    <property type="project" value="InterPro"/>
</dbReference>
<dbReference type="Gene3D" id="4.10.240.10">
    <property type="entry name" value="Zn(2)-C6 fungal-type DNA-binding domain"/>
    <property type="match status" value="1"/>
</dbReference>
<dbReference type="Proteomes" id="UP000054383">
    <property type="component" value="Unassembled WGS sequence"/>
</dbReference>
<dbReference type="InterPro" id="IPR007219">
    <property type="entry name" value="XnlR_reg_dom"/>
</dbReference>
<keyword evidence="1" id="KW-0479">Metal-binding</keyword>
<dbReference type="EMBL" id="CVMT01000003">
    <property type="protein sequence ID" value="CRG87012.1"/>
    <property type="molecule type" value="Genomic_DNA"/>
</dbReference>
<keyword evidence="8" id="KW-1185">Reference proteome</keyword>
<dbReference type="GO" id="GO:0000981">
    <property type="term" value="F:DNA-binding transcription factor activity, RNA polymerase II-specific"/>
    <property type="evidence" value="ECO:0007669"/>
    <property type="project" value="InterPro"/>
</dbReference>
<evidence type="ECO:0000256" key="2">
    <source>
        <dbReference type="ARBA" id="ARBA00023015"/>
    </source>
</evidence>
<dbReference type="PANTHER" id="PTHR47840:SF1">
    <property type="entry name" value="ZN(II)2CYS6 TRANSCRIPTION FACTOR (EUROFUNG)"/>
    <property type="match status" value="1"/>
</dbReference>
<dbReference type="InterPro" id="IPR036864">
    <property type="entry name" value="Zn2-C6_fun-type_DNA-bd_sf"/>
</dbReference>
<protein>
    <recommendedName>
        <fullName evidence="6">Xylanolytic transcriptional activator regulatory domain-containing protein</fullName>
    </recommendedName>
</protein>
<dbReference type="GO" id="GO:0006351">
    <property type="term" value="P:DNA-templated transcription"/>
    <property type="evidence" value="ECO:0007669"/>
    <property type="project" value="InterPro"/>
</dbReference>
<keyword evidence="5" id="KW-0539">Nucleus</keyword>
<name>A0A0U1LV82_TALIS</name>
<keyword evidence="4" id="KW-0804">Transcription</keyword>
<evidence type="ECO:0000259" key="6">
    <source>
        <dbReference type="Pfam" id="PF04082"/>
    </source>
</evidence>
<proteinExistence type="predicted"/>
<evidence type="ECO:0000256" key="4">
    <source>
        <dbReference type="ARBA" id="ARBA00023163"/>
    </source>
</evidence>
<dbReference type="InterPro" id="IPR001138">
    <property type="entry name" value="Zn2Cys6_DnaBD"/>
</dbReference>
<feature type="domain" description="Xylanolytic transcriptional activator regulatory" evidence="6">
    <location>
        <begin position="289"/>
        <end position="375"/>
    </location>
</feature>
<reference evidence="7 8" key="1">
    <citation type="submission" date="2015-04" db="EMBL/GenBank/DDBJ databases">
        <authorList>
            <person name="Syromyatnikov M.Y."/>
            <person name="Popov V.N."/>
        </authorList>
    </citation>
    <scope>NUCLEOTIDE SEQUENCE [LARGE SCALE GENOMIC DNA]</scope>
    <source>
        <strain evidence="7">WF-38-12</strain>
    </source>
</reference>
<keyword evidence="3" id="KW-0238">DNA-binding</keyword>
<dbReference type="CDD" id="cd00067">
    <property type="entry name" value="GAL4"/>
    <property type="match status" value="1"/>
</dbReference>
<sequence>MGRNKKKILPNFIDNIPEAKRQGFPDGQGTLYHDLDLRLGMRGITSNDEWNLQIQVSNRAKTASLRRKRKVKCQLTDKNVDTCAECIKSGTQCTIQAPETENELNSESSPGHAHKQAYDSRLERIESLLRKLVDVHEQSGSSAQVSTAPPSLWNDFLLNSPVDDIFSLSGARGLATTQPPDTPDAKKSLVALLPSDKDAITIVTNSTAWLWGAETPPGSVLKSDDTMRLLETAVISNGSAVHVAKTLLVFALYMQQLPSTFDALLIKPESVENTIELIVEQVNLFMLSNEDDGCTLDGVECLTLLSLIPLNDGAIRKAWMAFRRVLDVSRLIGLHNSFSLSARNSSSGDMALRRRLWLSAACGDCYCSLLLGLEPGVGIAPFGPECETWSDPSADNDANVQRQICLIMARIAQRNALGLHRDLHLFQEIETSLNELRDYMPPTWWKAPLFRQDRSLDSAKDPNRLVCQLWFLQAQIFAHMPIAFAKAAAEALGSLETCMEACRFTLNRYLGLLYARDQLSRCRSVDQAVFIAAVVLILAKVQVQDLKTNFTASKYDSDRALVEQIVHSFEAVGKINHREHVAREIFRILSVLVNFSSSEGSIFTKECPSYDPPLSSEKALASSKSGMEDIIASSIQPVLNPQSPASRLIAIVFSQNQSTLT</sequence>
<evidence type="ECO:0000313" key="8">
    <source>
        <dbReference type="Proteomes" id="UP000054383"/>
    </source>
</evidence>
<dbReference type="OrthoDB" id="5392779at2759"/>
<gene>
    <name evidence="7" type="ORF">PISL3812_04025</name>
</gene>